<dbReference type="Gene3D" id="3.40.630.30">
    <property type="match status" value="1"/>
</dbReference>
<dbReference type="Proteomes" id="UP001154078">
    <property type="component" value="Chromosome 5"/>
</dbReference>
<evidence type="ECO:0000259" key="1">
    <source>
        <dbReference type="Pfam" id="PF00583"/>
    </source>
</evidence>
<dbReference type="GO" id="GO:0008080">
    <property type="term" value="F:N-acetyltransferase activity"/>
    <property type="evidence" value="ECO:0007669"/>
    <property type="project" value="TreeGrafter"/>
</dbReference>
<dbReference type="Pfam" id="PF00583">
    <property type="entry name" value="Acetyltransf_1"/>
    <property type="match status" value="1"/>
</dbReference>
<reference evidence="2" key="1">
    <citation type="submission" date="2021-12" db="EMBL/GenBank/DDBJ databases">
        <authorList>
            <person name="King R."/>
        </authorList>
    </citation>
    <scope>NUCLEOTIDE SEQUENCE</scope>
</reference>
<protein>
    <recommendedName>
        <fullName evidence="1">N-acetyltransferase domain-containing protein</fullName>
    </recommendedName>
</protein>
<dbReference type="PANTHER" id="PTHR20905:SF32">
    <property type="entry name" value="ARYLALKYLAMINE N-ACETYLTRANSFERASE-LIKE 7, ISOFORM A"/>
    <property type="match status" value="1"/>
</dbReference>
<dbReference type="InterPro" id="IPR016181">
    <property type="entry name" value="Acyl_CoA_acyltransferase"/>
</dbReference>
<gene>
    <name evidence="2" type="ORF">MELIAE_LOCUS8718</name>
</gene>
<keyword evidence="3" id="KW-1185">Reference proteome</keyword>
<dbReference type="SUPFAM" id="SSF55729">
    <property type="entry name" value="Acyl-CoA N-acyltransferases (Nat)"/>
    <property type="match status" value="1"/>
</dbReference>
<sequence>MSEWQRPASVPFPSIWRKFEGKNMVDGKKRQYWVQDLTDDLLEPAIDYMCTGFMEDEAICKYNKYIEDPNAIEIARQYWKNQAQQKLCLICLTKNDLGRTEIAAVNMTYRSYENEPDEESKIKNHKIDTLTEMIKYIYTKVDVYKTLNIEDQLTAWGLYVVPKYRRDGVGVEMLKSREALCRAVGIPATLTLFTSLTSQAVAKKSGFTELVDVTHDELEKVNPDFVPPGIREAAKSMKYMYIVYN</sequence>
<name>A0A9P0FKK0_BRAAE</name>
<dbReference type="InterPro" id="IPR000182">
    <property type="entry name" value="GNAT_dom"/>
</dbReference>
<dbReference type="OrthoDB" id="8184310at2759"/>
<feature type="domain" description="N-acetyltransferase" evidence="1">
    <location>
        <begin position="153"/>
        <end position="207"/>
    </location>
</feature>
<dbReference type="PANTHER" id="PTHR20905">
    <property type="entry name" value="N-ACETYLTRANSFERASE-RELATED"/>
    <property type="match status" value="1"/>
</dbReference>
<evidence type="ECO:0000313" key="2">
    <source>
        <dbReference type="EMBL" id="CAH0558193.1"/>
    </source>
</evidence>
<organism evidence="2 3">
    <name type="scientific">Brassicogethes aeneus</name>
    <name type="common">Rape pollen beetle</name>
    <name type="synonym">Meligethes aeneus</name>
    <dbReference type="NCBI Taxonomy" id="1431903"/>
    <lineage>
        <taxon>Eukaryota</taxon>
        <taxon>Metazoa</taxon>
        <taxon>Ecdysozoa</taxon>
        <taxon>Arthropoda</taxon>
        <taxon>Hexapoda</taxon>
        <taxon>Insecta</taxon>
        <taxon>Pterygota</taxon>
        <taxon>Neoptera</taxon>
        <taxon>Endopterygota</taxon>
        <taxon>Coleoptera</taxon>
        <taxon>Polyphaga</taxon>
        <taxon>Cucujiformia</taxon>
        <taxon>Nitidulidae</taxon>
        <taxon>Meligethinae</taxon>
        <taxon>Brassicogethes</taxon>
    </lineage>
</organism>
<accession>A0A9P0FKK0</accession>
<evidence type="ECO:0000313" key="3">
    <source>
        <dbReference type="Proteomes" id="UP001154078"/>
    </source>
</evidence>
<dbReference type="EMBL" id="OV121136">
    <property type="protein sequence ID" value="CAH0558193.1"/>
    <property type="molecule type" value="Genomic_DNA"/>
</dbReference>
<proteinExistence type="predicted"/>
<dbReference type="AlphaFoldDB" id="A0A9P0FKK0"/>